<evidence type="ECO:0008006" key="6">
    <source>
        <dbReference type="Google" id="ProtNLM"/>
    </source>
</evidence>
<dbReference type="PANTHER" id="PTHR33365">
    <property type="entry name" value="YALI0B05434P"/>
    <property type="match status" value="1"/>
</dbReference>
<name>A0AAW0EJ54_9AGAR</name>
<keyword evidence="3" id="KW-1133">Transmembrane helix</keyword>
<dbReference type="InterPro" id="IPR021765">
    <property type="entry name" value="UstYa-like"/>
</dbReference>
<evidence type="ECO:0000313" key="5">
    <source>
        <dbReference type="Proteomes" id="UP001362999"/>
    </source>
</evidence>
<comment type="caution">
    <text evidence="4">The sequence shown here is derived from an EMBL/GenBank/DDBJ whole genome shotgun (WGS) entry which is preliminary data.</text>
</comment>
<feature type="transmembrane region" description="Helical" evidence="3">
    <location>
        <begin position="32"/>
        <end position="55"/>
    </location>
</feature>
<sequence length="249" mass="28976">MRLTYKPIGDKNPVFSTSQQFEYDHPRTAYRYWVLLLLGLILSVSLNLVALYTWLYSNGPSNPLFPQALYSPAQDILEYKQVKFHSGFGSDLPIFDQPPSDEVDKAWDGLYEFAYSKISRHEAIRLPNKTYPILGEKPTTYMLALDVFHELHCLDEIRKAMYPEYYPPSSEGIHTSHMRHCLSSLRQSIMCSADISPIVWQWSEKSRAAKERSDVLHTCRDFEKIQQWGRDHFAGRTMQNMTIFIPDDL</sequence>
<accession>A0AAW0EJ54</accession>
<dbReference type="GO" id="GO:0043386">
    <property type="term" value="P:mycotoxin biosynthetic process"/>
    <property type="evidence" value="ECO:0007669"/>
    <property type="project" value="InterPro"/>
</dbReference>
<dbReference type="Pfam" id="PF11807">
    <property type="entry name" value="UstYa"/>
    <property type="match status" value="1"/>
</dbReference>
<comment type="pathway">
    <text evidence="1">Mycotoxin biosynthesis.</text>
</comment>
<evidence type="ECO:0000313" key="4">
    <source>
        <dbReference type="EMBL" id="KAK7064603.1"/>
    </source>
</evidence>
<keyword evidence="3" id="KW-0472">Membrane</keyword>
<dbReference type="Proteomes" id="UP001362999">
    <property type="component" value="Unassembled WGS sequence"/>
</dbReference>
<evidence type="ECO:0000256" key="1">
    <source>
        <dbReference type="ARBA" id="ARBA00004685"/>
    </source>
</evidence>
<reference evidence="4 5" key="1">
    <citation type="journal article" date="2024" name="J Genomics">
        <title>Draft genome sequencing and assembly of Favolaschia claudopus CIRM-BRFM 2984 isolated from oak limbs.</title>
        <authorList>
            <person name="Navarro D."/>
            <person name="Drula E."/>
            <person name="Chaduli D."/>
            <person name="Cazenave R."/>
            <person name="Ahrendt S."/>
            <person name="Wang J."/>
            <person name="Lipzen A."/>
            <person name="Daum C."/>
            <person name="Barry K."/>
            <person name="Grigoriev I.V."/>
            <person name="Favel A."/>
            <person name="Rosso M.N."/>
            <person name="Martin F."/>
        </authorList>
    </citation>
    <scope>NUCLEOTIDE SEQUENCE [LARGE SCALE GENOMIC DNA]</scope>
    <source>
        <strain evidence="4 5">CIRM-BRFM 2984</strain>
    </source>
</reference>
<comment type="similarity">
    <text evidence="2">Belongs to the ustYa family.</text>
</comment>
<evidence type="ECO:0000256" key="2">
    <source>
        <dbReference type="ARBA" id="ARBA00035112"/>
    </source>
</evidence>
<dbReference type="EMBL" id="JAWWNJ010000001">
    <property type="protein sequence ID" value="KAK7064603.1"/>
    <property type="molecule type" value="Genomic_DNA"/>
</dbReference>
<dbReference type="AlphaFoldDB" id="A0AAW0EJ54"/>
<dbReference type="PANTHER" id="PTHR33365:SF4">
    <property type="entry name" value="CYCLOCHLOROTINE BIOSYNTHESIS PROTEIN O"/>
    <property type="match status" value="1"/>
</dbReference>
<evidence type="ECO:0000256" key="3">
    <source>
        <dbReference type="SAM" id="Phobius"/>
    </source>
</evidence>
<gene>
    <name evidence="4" type="ORF">R3P38DRAFT_2825489</name>
</gene>
<organism evidence="4 5">
    <name type="scientific">Favolaschia claudopus</name>
    <dbReference type="NCBI Taxonomy" id="2862362"/>
    <lineage>
        <taxon>Eukaryota</taxon>
        <taxon>Fungi</taxon>
        <taxon>Dikarya</taxon>
        <taxon>Basidiomycota</taxon>
        <taxon>Agaricomycotina</taxon>
        <taxon>Agaricomycetes</taxon>
        <taxon>Agaricomycetidae</taxon>
        <taxon>Agaricales</taxon>
        <taxon>Marasmiineae</taxon>
        <taxon>Mycenaceae</taxon>
        <taxon>Favolaschia</taxon>
    </lineage>
</organism>
<keyword evidence="5" id="KW-1185">Reference proteome</keyword>
<protein>
    <recommendedName>
        <fullName evidence="6">Cyclochlorotine biosynthesis protein O</fullName>
    </recommendedName>
</protein>
<keyword evidence="3" id="KW-0812">Transmembrane</keyword>
<proteinExistence type="inferred from homology"/>